<name>A0A8D8R4X3_9HEMI</name>
<reference evidence="1" key="1">
    <citation type="submission" date="2021-05" db="EMBL/GenBank/DDBJ databases">
        <authorList>
            <person name="Alioto T."/>
            <person name="Alioto T."/>
            <person name="Gomez Garrido J."/>
        </authorList>
    </citation>
    <scope>NUCLEOTIDE SEQUENCE</scope>
</reference>
<dbReference type="EMBL" id="HBUF01132283">
    <property type="protein sequence ID" value="CAG6644470.1"/>
    <property type="molecule type" value="Transcribed_RNA"/>
</dbReference>
<protein>
    <submittedName>
        <fullName evidence="1">Uncharacterized protein</fullName>
    </submittedName>
</protein>
<evidence type="ECO:0000313" key="1">
    <source>
        <dbReference type="EMBL" id="CAG6644470.1"/>
    </source>
</evidence>
<proteinExistence type="predicted"/>
<accession>A0A8D8R4X3</accession>
<sequence length="114" mass="13450">MKMHLNQSYTHLIRHFCLIHYCFHYLHLMNLVALGCFCPQSQPHLNLHQMQMDLTFFTQSIYSLSPRNVNFLVLVKCCQAAMGTKMFECTNRFVGRYILSVHNRVYWASTSSLK</sequence>
<dbReference type="AlphaFoldDB" id="A0A8D8R4X3"/>
<organism evidence="1">
    <name type="scientific">Cacopsylla melanoneura</name>
    <dbReference type="NCBI Taxonomy" id="428564"/>
    <lineage>
        <taxon>Eukaryota</taxon>
        <taxon>Metazoa</taxon>
        <taxon>Ecdysozoa</taxon>
        <taxon>Arthropoda</taxon>
        <taxon>Hexapoda</taxon>
        <taxon>Insecta</taxon>
        <taxon>Pterygota</taxon>
        <taxon>Neoptera</taxon>
        <taxon>Paraneoptera</taxon>
        <taxon>Hemiptera</taxon>
        <taxon>Sternorrhyncha</taxon>
        <taxon>Psylloidea</taxon>
        <taxon>Psyllidae</taxon>
        <taxon>Psyllinae</taxon>
        <taxon>Cacopsylla</taxon>
    </lineage>
</organism>